<feature type="transmembrane region" description="Helical" evidence="12">
    <location>
        <begin position="82"/>
        <end position="99"/>
    </location>
</feature>
<name>A0ABD3VB17_SINWO</name>
<evidence type="ECO:0000259" key="13">
    <source>
        <dbReference type="SMART" id="SM00756"/>
    </source>
</evidence>
<evidence type="ECO:0000313" key="14">
    <source>
        <dbReference type="EMBL" id="KAL3857773.1"/>
    </source>
</evidence>
<keyword evidence="6" id="KW-0256">Endoplasmic reticulum</keyword>
<dbReference type="Pfam" id="PF07884">
    <property type="entry name" value="VKOR"/>
    <property type="match status" value="1"/>
</dbReference>
<feature type="transmembrane region" description="Helical" evidence="12">
    <location>
        <begin position="141"/>
        <end position="161"/>
    </location>
</feature>
<evidence type="ECO:0000256" key="6">
    <source>
        <dbReference type="ARBA" id="ARBA00022824"/>
    </source>
</evidence>
<keyword evidence="9 12" id="KW-0472">Membrane</keyword>
<evidence type="ECO:0000256" key="3">
    <source>
        <dbReference type="ARBA" id="ARBA00012278"/>
    </source>
</evidence>
<dbReference type="Gene3D" id="1.20.1440.130">
    <property type="entry name" value="VKOR domain"/>
    <property type="match status" value="1"/>
</dbReference>
<reference evidence="14 15" key="1">
    <citation type="submission" date="2024-11" db="EMBL/GenBank/DDBJ databases">
        <title>Chromosome-level genome assembly of the freshwater bivalve Anodonta woodiana.</title>
        <authorList>
            <person name="Chen X."/>
        </authorList>
    </citation>
    <scope>NUCLEOTIDE SEQUENCE [LARGE SCALE GENOMIC DNA]</scope>
    <source>
        <strain evidence="14">MN2024</strain>
        <tissue evidence="14">Gills</tissue>
    </source>
</reference>
<dbReference type="GO" id="GO:0047057">
    <property type="term" value="F:vitamin-K-epoxide reductase (warfarin-sensitive) activity"/>
    <property type="evidence" value="ECO:0007669"/>
    <property type="project" value="UniProtKB-EC"/>
</dbReference>
<gene>
    <name evidence="14" type="ORF">ACJMK2_012410</name>
</gene>
<evidence type="ECO:0000256" key="8">
    <source>
        <dbReference type="ARBA" id="ARBA00023002"/>
    </source>
</evidence>
<dbReference type="GO" id="GO:0005789">
    <property type="term" value="C:endoplasmic reticulum membrane"/>
    <property type="evidence" value="ECO:0007669"/>
    <property type="project" value="UniProtKB-SubCell"/>
</dbReference>
<evidence type="ECO:0000256" key="1">
    <source>
        <dbReference type="ARBA" id="ARBA00004477"/>
    </source>
</evidence>
<comment type="subcellular location">
    <subcellularLocation>
        <location evidence="1">Endoplasmic reticulum membrane</location>
        <topology evidence="1">Multi-pass membrane protein</topology>
    </subcellularLocation>
</comment>
<protein>
    <recommendedName>
        <fullName evidence="3">vitamin-K-epoxide reductase (warfarin-sensitive)</fullName>
        <ecNumber evidence="3">1.17.4.4</ecNumber>
    </recommendedName>
</protein>
<evidence type="ECO:0000256" key="11">
    <source>
        <dbReference type="ARBA" id="ARBA00023284"/>
    </source>
</evidence>
<evidence type="ECO:0000256" key="12">
    <source>
        <dbReference type="SAM" id="Phobius"/>
    </source>
</evidence>
<dbReference type="InterPro" id="IPR038354">
    <property type="entry name" value="VKOR_sf"/>
</dbReference>
<proteinExistence type="inferred from homology"/>
<evidence type="ECO:0000256" key="5">
    <source>
        <dbReference type="ARBA" id="ARBA00022719"/>
    </source>
</evidence>
<sequence>MAVQCSSRALLVSSVWLSSLGMIISVYAYHVEVSVEKDPSFRALCDISERISCSKVFSSRYGKGFGIIDRIFGKESFLNQPNSVYGMVFYLLHTVLAFFSSNAVVWLQLVLAVSANLGCIYLGYILYFILNDMCIVCISSYIVNAFILLCSMMRVMVLMGLRKEEQESKMKKKK</sequence>
<dbReference type="InterPro" id="IPR042406">
    <property type="entry name" value="VKORC1/VKORC1L1"/>
</dbReference>
<keyword evidence="10" id="KW-1015">Disulfide bond</keyword>
<dbReference type="PANTHER" id="PTHR14519">
    <property type="entry name" value="VITAMIN K EPOXIDE REDUCTASE COMPLEX, SUBUNIT 1"/>
    <property type="match status" value="1"/>
</dbReference>
<dbReference type="Proteomes" id="UP001634394">
    <property type="component" value="Unassembled WGS sequence"/>
</dbReference>
<evidence type="ECO:0000256" key="10">
    <source>
        <dbReference type="ARBA" id="ARBA00023157"/>
    </source>
</evidence>
<evidence type="ECO:0000256" key="4">
    <source>
        <dbReference type="ARBA" id="ARBA00022692"/>
    </source>
</evidence>
<dbReference type="InterPro" id="IPR012932">
    <property type="entry name" value="VKOR"/>
</dbReference>
<dbReference type="CDD" id="cd12917">
    <property type="entry name" value="VKOR_euk"/>
    <property type="match status" value="1"/>
</dbReference>
<accession>A0ABD3VB17</accession>
<evidence type="ECO:0000256" key="9">
    <source>
        <dbReference type="ARBA" id="ARBA00023136"/>
    </source>
</evidence>
<keyword evidence="11" id="KW-0676">Redox-active center</keyword>
<dbReference type="AlphaFoldDB" id="A0ABD3VB17"/>
<dbReference type="GO" id="GO:0048038">
    <property type="term" value="F:quinone binding"/>
    <property type="evidence" value="ECO:0007669"/>
    <property type="project" value="UniProtKB-KW"/>
</dbReference>
<keyword evidence="4 12" id="KW-0812">Transmembrane</keyword>
<feature type="domain" description="Vitamin K epoxide reductase" evidence="13">
    <location>
        <begin position="7"/>
        <end position="155"/>
    </location>
</feature>
<evidence type="ECO:0000313" key="15">
    <source>
        <dbReference type="Proteomes" id="UP001634394"/>
    </source>
</evidence>
<evidence type="ECO:0000256" key="7">
    <source>
        <dbReference type="ARBA" id="ARBA00022989"/>
    </source>
</evidence>
<keyword evidence="7 12" id="KW-1133">Transmembrane helix</keyword>
<keyword evidence="8" id="KW-0560">Oxidoreductase</keyword>
<feature type="transmembrane region" description="Helical" evidence="12">
    <location>
        <begin position="106"/>
        <end position="129"/>
    </location>
</feature>
<comment type="similarity">
    <text evidence="2">Belongs to the VKOR family.</text>
</comment>
<keyword evidence="15" id="KW-1185">Reference proteome</keyword>
<comment type="caution">
    <text evidence="14">The sequence shown here is derived from an EMBL/GenBank/DDBJ whole genome shotgun (WGS) entry which is preliminary data.</text>
</comment>
<evidence type="ECO:0000256" key="2">
    <source>
        <dbReference type="ARBA" id="ARBA00006214"/>
    </source>
</evidence>
<keyword evidence="5" id="KW-0874">Quinone</keyword>
<dbReference type="PANTHER" id="PTHR14519:SF8">
    <property type="entry name" value="VITAMIN K EPOXIDE REDUCTASE COMPLEX SUBUNIT 1"/>
    <property type="match status" value="1"/>
</dbReference>
<dbReference type="SMART" id="SM00756">
    <property type="entry name" value="VKc"/>
    <property type="match status" value="1"/>
</dbReference>
<dbReference type="EC" id="1.17.4.4" evidence="3"/>
<organism evidence="14 15">
    <name type="scientific">Sinanodonta woodiana</name>
    <name type="common">Chinese pond mussel</name>
    <name type="synonym">Anodonta woodiana</name>
    <dbReference type="NCBI Taxonomy" id="1069815"/>
    <lineage>
        <taxon>Eukaryota</taxon>
        <taxon>Metazoa</taxon>
        <taxon>Spiralia</taxon>
        <taxon>Lophotrochozoa</taxon>
        <taxon>Mollusca</taxon>
        <taxon>Bivalvia</taxon>
        <taxon>Autobranchia</taxon>
        <taxon>Heteroconchia</taxon>
        <taxon>Palaeoheterodonta</taxon>
        <taxon>Unionida</taxon>
        <taxon>Unionoidea</taxon>
        <taxon>Unionidae</taxon>
        <taxon>Unioninae</taxon>
        <taxon>Sinanodonta</taxon>
    </lineage>
</organism>
<dbReference type="EMBL" id="JBJQND010000013">
    <property type="protein sequence ID" value="KAL3857773.1"/>
    <property type="molecule type" value="Genomic_DNA"/>
</dbReference>